<feature type="compositionally biased region" description="Pro residues" evidence="1">
    <location>
        <begin position="207"/>
        <end position="220"/>
    </location>
</feature>
<feature type="region of interest" description="Disordered" evidence="1">
    <location>
        <begin position="1"/>
        <end position="27"/>
    </location>
</feature>
<accession>A0ABU0HX87</accession>
<feature type="compositionally biased region" description="Basic and acidic residues" evidence="1">
    <location>
        <begin position="188"/>
        <end position="202"/>
    </location>
</feature>
<reference evidence="3 4" key="1">
    <citation type="submission" date="2023-07" db="EMBL/GenBank/DDBJ databases">
        <title>Genomic Encyclopedia of Type Strains, Phase IV (KMG-IV): sequencing the most valuable type-strain genomes for metagenomic binning, comparative biology and taxonomic classification.</title>
        <authorList>
            <person name="Goeker M."/>
        </authorList>
    </citation>
    <scope>NUCLEOTIDE SEQUENCE [LARGE SCALE GENOMIC DNA]</scope>
    <source>
        <strain evidence="3 4">DSM 19013</strain>
    </source>
</reference>
<dbReference type="Pfam" id="PF06812">
    <property type="entry name" value="ImpA_N"/>
    <property type="match status" value="1"/>
</dbReference>
<feature type="domain" description="ImpA N-terminal" evidence="2">
    <location>
        <begin position="26"/>
        <end position="126"/>
    </location>
</feature>
<proteinExistence type="predicted"/>
<evidence type="ECO:0000256" key="1">
    <source>
        <dbReference type="SAM" id="MobiDB-lite"/>
    </source>
</evidence>
<evidence type="ECO:0000259" key="2">
    <source>
        <dbReference type="Pfam" id="PF06812"/>
    </source>
</evidence>
<dbReference type="InterPro" id="IPR017739">
    <property type="entry name" value="T6SS-assoc_VCA0119"/>
</dbReference>
<comment type="caution">
    <text evidence="3">The sequence shown here is derived from an EMBL/GenBank/DDBJ whole genome shotgun (WGS) entry which is preliminary data.</text>
</comment>
<dbReference type="PANTHER" id="PTHR37024">
    <property type="entry name" value="TYPE VI SECRETION SYSTEM DUF2094 AND IMPA-RELATED DOMAIN PROTEIN"/>
    <property type="match status" value="1"/>
</dbReference>
<dbReference type="Pfam" id="PF16989">
    <property type="entry name" value="T6SS_VasJ"/>
    <property type="match status" value="1"/>
</dbReference>
<gene>
    <name evidence="3" type="ORF">QO012_001451</name>
</gene>
<protein>
    <submittedName>
        <fullName evidence="3">Type VI secretion system protein VasJ</fullName>
    </submittedName>
</protein>
<evidence type="ECO:0000313" key="4">
    <source>
        <dbReference type="Proteomes" id="UP001231124"/>
    </source>
</evidence>
<feature type="region of interest" description="Disordered" evidence="1">
    <location>
        <begin position="188"/>
        <end position="220"/>
    </location>
</feature>
<keyword evidence="4" id="KW-1185">Reference proteome</keyword>
<dbReference type="EMBL" id="JAUSVP010000003">
    <property type="protein sequence ID" value="MDQ0446960.1"/>
    <property type="molecule type" value="Genomic_DNA"/>
</dbReference>
<name>A0ABU0HX87_9HYPH</name>
<sequence length="514" mass="55973">MTTTRSDFSDPRIGIGESAPVSGGGTSRDCAEYEALEQWIRRLEADGPASVEWPEVVRLAIAILEARGKDLGVGCWLAYGLFRTEGYRGLAVGLGILRGLITHHWETMQPPVSRKRARIGAVEWLAGRAAHLCQAEPEEEEAGAILYAFAAIGEIEHAINERLPKDPVSLRDLIRGLAPKRDAVRRAREQAKRQREEEEAARARLPVPAPAPSAPPRPAPPALDLKALDALPDTMRTLSAGLLAADTTDARAYTLSRMASWSRIRQLPPNEGGRTSAMPPAEEAATLRDLCQRGDNAAALAILNDLVWSAPFWFEGHRISAELLLRSGPDHADAHAAVCGAMPLLLRRFPALVTFTFADGTPLAEPETQAWLSECGGTAAPANGLDRALTEVRQLLAAGKGREAVDRMATLTEDSGSGRDRLLRQIAQARFCLDVGLVAAALPLLDHLDQMLEAHGLESWEPGLAAQVAELRFRALTHPDAFKLVPEDRRRLGLDLTRQRLVRLDFATAARLFR</sequence>
<dbReference type="PANTHER" id="PTHR37024:SF3">
    <property type="entry name" value="TYPE VI SECRETION SYSTEM PROTEIN TSSA"/>
    <property type="match status" value="1"/>
</dbReference>
<dbReference type="NCBIfam" id="TIGR03362">
    <property type="entry name" value="VI_chp_7"/>
    <property type="match status" value="1"/>
</dbReference>
<organism evidence="3 4">
    <name type="scientific">Methylobacterium aerolatum</name>
    <dbReference type="NCBI Taxonomy" id="418708"/>
    <lineage>
        <taxon>Bacteria</taxon>
        <taxon>Pseudomonadati</taxon>
        <taxon>Pseudomonadota</taxon>
        <taxon>Alphaproteobacteria</taxon>
        <taxon>Hyphomicrobiales</taxon>
        <taxon>Methylobacteriaceae</taxon>
        <taxon>Methylobacterium</taxon>
    </lineage>
</organism>
<evidence type="ECO:0000313" key="3">
    <source>
        <dbReference type="EMBL" id="MDQ0446960.1"/>
    </source>
</evidence>
<dbReference type="RefSeq" id="WP_238207187.1">
    <property type="nucleotide sequence ID" value="NZ_BPQE01000032.1"/>
</dbReference>
<dbReference type="InterPro" id="IPR010657">
    <property type="entry name" value="ImpA_N"/>
</dbReference>
<dbReference type="Proteomes" id="UP001231124">
    <property type="component" value="Unassembled WGS sequence"/>
</dbReference>